<dbReference type="InterPro" id="IPR000210">
    <property type="entry name" value="BTB/POZ_dom"/>
</dbReference>
<protein>
    <recommendedName>
        <fullName evidence="1">BTB domain-containing protein</fullName>
    </recommendedName>
</protein>
<organism evidence="2 3">
    <name type="scientific">Byssothecium circinans</name>
    <dbReference type="NCBI Taxonomy" id="147558"/>
    <lineage>
        <taxon>Eukaryota</taxon>
        <taxon>Fungi</taxon>
        <taxon>Dikarya</taxon>
        <taxon>Ascomycota</taxon>
        <taxon>Pezizomycotina</taxon>
        <taxon>Dothideomycetes</taxon>
        <taxon>Pleosporomycetidae</taxon>
        <taxon>Pleosporales</taxon>
        <taxon>Massarineae</taxon>
        <taxon>Massarinaceae</taxon>
        <taxon>Byssothecium</taxon>
    </lineage>
</organism>
<dbReference type="InterPro" id="IPR011333">
    <property type="entry name" value="SKP1/BTB/POZ_sf"/>
</dbReference>
<dbReference type="Gene3D" id="3.30.710.10">
    <property type="entry name" value="Potassium Channel Kv1.1, Chain A"/>
    <property type="match status" value="1"/>
</dbReference>
<keyword evidence="3" id="KW-1185">Reference proteome</keyword>
<dbReference type="SUPFAM" id="SSF54695">
    <property type="entry name" value="POZ domain"/>
    <property type="match status" value="1"/>
</dbReference>
<evidence type="ECO:0000313" key="2">
    <source>
        <dbReference type="EMBL" id="KAF1959775.1"/>
    </source>
</evidence>
<proteinExistence type="predicted"/>
<dbReference type="Proteomes" id="UP000800035">
    <property type="component" value="Unassembled WGS sequence"/>
</dbReference>
<sequence>MMLGQGIGHTTSSMATPTTGVVAAPLMSNPTLASAFATPPPPAQGTDGVNFTESYVREGFCTVAVQTITIDDAFRGYSFEELRSIDYANGKKSSQASSALRNYTRHNLHLIKGPGIEVVVGQEGNPSDLFRLRQTWNLPKALISYYSPFLKAACSHPFQENEENRITLPHDDAKVFALFVEWMYYGAYKEEASPFRMFGTLNAIVHARAWVLGDKLMATGFKNYAMGRIYTSHNKMLPAATVDIVHACENSMIGSALRSFYIDFVGTHFGDKAKVVGDLLEWDQVLLEYDDARIFLLKASMAEPSQRKFIKGVEAYFEGAIAGTGLLGK</sequence>
<dbReference type="PANTHER" id="PTHR47843:SF2">
    <property type="entry name" value="BTB DOMAIN-CONTAINING PROTEIN"/>
    <property type="match status" value="1"/>
</dbReference>
<dbReference type="AlphaFoldDB" id="A0A6A5U4K2"/>
<evidence type="ECO:0000259" key="1">
    <source>
        <dbReference type="Pfam" id="PF00651"/>
    </source>
</evidence>
<name>A0A6A5U4K2_9PLEO</name>
<accession>A0A6A5U4K2</accession>
<dbReference type="EMBL" id="ML976984">
    <property type="protein sequence ID" value="KAF1959775.1"/>
    <property type="molecule type" value="Genomic_DNA"/>
</dbReference>
<evidence type="ECO:0000313" key="3">
    <source>
        <dbReference type="Proteomes" id="UP000800035"/>
    </source>
</evidence>
<dbReference type="Pfam" id="PF00651">
    <property type="entry name" value="BTB"/>
    <property type="match status" value="1"/>
</dbReference>
<reference evidence="2" key="1">
    <citation type="journal article" date="2020" name="Stud. Mycol.">
        <title>101 Dothideomycetes genomes: a test case for predicting lifestyles and emergence of pathogens.</title>
        <authorList>
            <person name="Haridas S."/>
            <person name="Albert R."/>
            <person name="Binder M."/>
            <person name="Bloem J."/>
            <person name="Labutti K."/>
            <person name="Salamov A."/>
            <person name="Andreopoulos B."/>
            <person name="Baker S."/>
            <person name="Barry K."/>
            <person name="Bills G."/>
            <person name="Bluhm B."/>
            <person name="Cannon C."/>
            <person name="Castanera R."/>
            <person name="Culley D."/>
            <person name="Daum C."/>
            <person name="Ezra D."/>
            <person name="Gonzalez J."/>
            <person name="Henrissat B."/>
            <person name="Kuo A."/>
            <person name="Liang C."/>
            <person name="Lipzen A."/>
            <person name="Lutzoni F."/>
            <person name="Magnuson J."/>
            <person name="Mondo S."/>
            <person name="Nolan M."/>
            <person name="Ohm R."/>
            <person name="Pangilinan J."/>
            <person name="Park H.-J."/>
            <person name="Ramirez L."/>
            <person name="Alfaro M."/>
            <person name="Sun H."/>
            <person name="Tritt A."/>
            <person name="Yoshinaga Y."/>
            <person name="Zwiers L.-H."/>
            <person name="Turgeon B."/>
            <person name="Goodwin S."/>
            <person name="Spatafora J."/>
            <person name="Crous P."/>
            <person name="Grigoriev I."/>
        </authorList>
    </citation>
    <scope>NUCLEOTIDE SEQUENCE</scope>
    <source>
        <strain evidence="2">CBS 675.92</strain>
    </source>
</reference>
<dbReference type="OrthoDB" id="194443at2759"/>
<dbReference type="CDD" id="cd18186">
    <property type="entry name" value="BTB_POZ_ZBTB_KLHL-like"/>
    <property type="match status" value="1"/>
</dbReference>
<dbReference type="PANTHER" id="PTHR47843">
    <property type="entry name" value="BTB DOMAIN-CONTAINING PROTEIN-RELATED"/>
    <property type="match status" value="1"/>
</dbReference>
<feature type="domain" description="BTB" evidence="1">
    <location>
        <begin position="140"/>
        <end position="189"/>
    </location>
</feature>
<gene>
    <name evidence="2" type="ORF">CC80DRAFT_466906</name>
</gene>